<dbReference type="EMBL" id="JBHLTP010000011">
    <property type="protein sequence ID" value="MFC0524396.1"/>
    <property type="molecule type" value="Genomic_DNA"/>
</dbReference>
<protein>
    <submittedName>
        <fullName evidence="3">Zinc-binding dehydrogenase</fullName>
    </submittedName>
</protein>
<dbReference type="Pfam" id="PF08240">
    <property type="entry name" value="ADH_N"/>
    <property type="match status" value="1"/>
</dbReference>
<evidence type="ECO:0000313" key="3">
    <source>
        <dbReference type="EMBL" id="MFC0524396.1"/>
    </source>
</evidence>
<feature type="domain" description="Enoyl reductase (ER)" evidence="2">
    <location>
        <begin position="10"/>
        <end position="323"/>
    </location>
</feature>
<name>A0ABV6LPQ2_9BACI</name>
<dbReference type="InterPro" id="IPR036291">
    <property type="entry name" value="NAD(P)-bd_dom_sf"/>
</dbReference>
<dbReference type="InterPro" id="IPR020843">
    <property type="entry name" value="ER"/>
</dbReference>
<dbReference type="InterPro" id="IPR013149">
    <property type="entry name" value="ADH-like_C"/>
</dbReference>
<dbReference type="InterPro" id="IPR011032">
    <property type="entry name" value="GroES-like_sf"/>
</dbReference>
<dbReference type="InterPro" id="IPR051603">
    <property type="entry name" value="Zinc-ADH_QOR/CCCR"/>
</dbReference>
<dbReference type="CDD" id="cd08271">
    <property type="entry name" value="MDR5"/>
    <property type="match status" value="1"/>
</dbReference>
<sequence>MQALVLHQAGQWREMEVETLPKPSPNQGEIVVQVKAAGLNPVDYKIATNGNPNWTYPHVLGVDGAGIVEEIGEGVTEVKPGDRVVYHGNMQKDGNFAEYAKTPAHTVSIIPDSLSFEDVAAIPCAGYTAYQALFRKMNLEAGQHIIIHAGAGGVGGFAIQLAKYAGLKVITTASGANHDYVKQLGADYAIDYKEEDFVKRALEITNGEGVHAVLDTVSGDNATKSIEAIGFNGHIAFIAGAPDITANIHFARSLSFHQIALGGAHMVNNHHQQQDLSRMGNEMVELLAEGHISSLLEEVVNLEEVPEALERLSQRHVRGKIVAKPS</sequence>
<keyword evidence="4" id="KW-1185">Reference proteome</keyword>
<evidence type="ECO:0000313" key="4">
    <source>
        <dbReference type="Proteomes" id="UP001589836"/>
    </source>
</evidence>
<dbReference type="SMART" id="SM00829">
    <property type="entry name" value="PKS_ER"/>
    <property type="match status" value="1"/>
</dbReference>
<gene>
    <name evidence="3" type="ORF">ACFFGV_12550</name>
</gene>
<dbReference type="PANTHER" id="PTHR44154:SF1">
    <property type="entry name" value="QUINONE OXIDOREDUCTASE"/>
    <property type="match status" value="1"/>
</dbReference>
<dbReference type="Gene3D" id="3.90.180.10">
    <property type="entry name" value="Medium-chain alcohol dehydrogenases, catalytic domain"/>
    <property type="match status" value="1"/>
</dbReference>
<dbReference type="InterPro" id="IPR013154">
    <property type="entry name" value="ADH-like_N"/>
</dbReference>
<reference evidence="3 4" key="1">
    <citation type="submission" date="2024-09" db="EMBL/GenBank/DDBJ databases">
        <authorList>
            <person name="Sun Q."/>
            <person name="Mori K."/>
        </authorList>
    </citation>
    <scope>NUCLEOTIDE SEQUENCE [LARGE SCALE GENOMIC DNA]</scope>
    <source>
        <strain evidence="3 4">NCAIM B.02529</strain>
    </source>
</reference>
<organism evidence="3 4">
    <name type="scientific">Pontibacillus salicampi</name>
    <dbReference type="NCBI Taxonomy" id="1449801"/>
    <lineage>
        <taxon>Bacteria</taxon>
        <taxon>Bacillati</taxon>
        <taxon>Bacillota</taxon>
        <taxon>Bacilli</taxon>
        <taxon>Bacillales</taxon>
        <taxon>Bacillaceae</taxon>
        <taxon>Pontibacillus</taxon>
    </lineage>
</organism>
<dbReference type="PANTHER" id="PTHR44154">
    <property type="entry name" value="QUINONE OXIDOREDUCTASE"/>
    <property type="match status" value="1"/>
</dbReference>
<keyword evidence="1" id="KW-0521">NADP</keyword>
<dbReference type="Pfam" id="PF00107">
    <property type="entry name" value="ADH_zinc_N"/>
    <property type="match status" value="1"/>
</dbReference>
<proteinExistence type="predicted"/>
<dbReference type="Gene3D" id="3.40.50.720">
    <property type="entry name" value="NAD(P)-binding Rossmann-like Domain"/>
    <property type="match status" value="1"/>
</dbReference>
<dbReference type="Proteomes" id="UP001589836">
    <property type="component" value="Unassembled WGS sequence"/>
</dbReference>
<evidence type="ECO:0000256" key="1">
    <source>
        <dbReference type="ARBA" id="ARBA00022857"/>
    </source>
</evidence>
<evidence type="ECO:0000259" key="2">
    <source>
        <dbReference type="SMART" id="SM00829"/>
    </source>
</evidence>
<dbReference type="SUPFAM" id="SSF50129">
    <property type="entry name" value="GroES-like"/>
    <property type="match status" value="1"/>
</dbReference>
<dbReference type="RefSeq" id="WP_377348334.1">
    <property type="nucleotide sequence ID" value="NZ_JBHLTP010000011.1"/>
</dbReference>
<accession>A0ABV6LPQ2</accession>
<comment type="caution">
    <text evidence="3">The sequence shown here is derived from an EMBL/GenBank/DDBJ whole genome shotgun (WGS) entry which is preliminary data.</text>
</comment>
<dbReference type="SUPFAM" id="SSF51735">
    <property type="entry name" value="NAD(P)-binding Rossmann-fold domains"/>
    <property type="match status" value="1"/>
</dbReference>